<protein>
    <recommendedName>
        <fullName evidence="7">Major facilitator superfamily (MFS) profile domain-containing protein</fullName>
    </recommendedName>
</protein>
<name>A0A4T0H7B0_WALIC</name>
<feature type="transmembrane region" description="Helical" evidence="6">
    <location>
        <begin position="138"/>
        <end position="171"/>
    </location>
</feature>
<dbReference type="AlphaFoldDB" id="A0A4T0H7B0"/>
<gene>
    <name evidence="8" type="ORF">E3P90_02539</name>
</gene>
<dbReference type="InterPro" id="IPR020846">
    <property type="entry name" value="MFS_dom"/>
</dbReference>
<sequence>MHRQNSSTSAYSEEEIDIEKMGGEGENGIRNEEKDQEQEQKQNHLDEYLVQFTQNDPTNPKNWSSGLKWYTTVLSSVFILSSTIASSLPSTTIANMIEEYDTTETIAICTITMFLLGYVCGPLFWAPLSEVYGRKPIFTLTLLLYTLFNVGCALSPTITGLLICRLIAGIGASSPLTNSGGVLTDIWEMDAIAIPMALFSWVGVLVPVDTANTLDSLVPFLGPVLGPIIGNFMIISVPWQDIYWLMLAFGGVCWLLCVFTLKETYEPAILHRRAAQLRKKTGDSGYYTAQEKTQPAMRTLLKTSLTRPLLFLVTEPLVIFSSLYVAVIYTILYLSFEIVPYVFRGVFEMRQEIAGLMFIPIAIGMFINLAITMVGVGVMRRRSANVATKSLPEDRLLPAIYLGGPCMVVSLFWLGFTSRADVPWEVPAASLILFGVAIVSIFNSFLSYLADVYAVYAASALASNTIARSVIASVCPLFVRQMFDAMGIDYACLLLALVALTLCAVPVWFRLRAASLRARSAYARRV</sequence>
<keyword evidence="3 6" id="KW-1133">Transmembrane helix</keyword>
<feature type="transmembrane region" description="Helical" evidence="6">
    <location>
        <begin position="453"/>
        <end position="479"/>
    </location>
</feature>
<dbReference type="PROSITE" id="PS50850">
    <property type="entry name" value="MFS"/>
    <property type="match status" value="1"/>
</dbReference>
<evidence type="ECO:0000256" key="1">
    <source>
        <dbReference type="ARBA" id="ARBA00004141"/>
    </source>
</evidence>
<dbReference type="PANTHER" id="PTHR23502">
    <property type="entry name" value="MAJOR FACILITATOR SUPERFAMILY"/>
    <property type="match status" value="1"/>
</dbReference>
<dbReference type="Pfam" id="PF07690">
    <property type="entry name" value="MFS_1"/>
    <property type="match status" value="1"/>
</dbReference>
<accession>A0A4T0H7B0</accession>
<dbReference type="GO" id="GO:0005886">
    <property type="term" value="C:plasma membrane"/>
    <property type="evidence" value="ECO:0007669"/>
    <property type="project" value="TreeGrafter"/>
</dbReference>
<feature type="transmembrane region" description="Helical" evidence="6">
    <location>
        <begin position="309"/>
        <end position="333"/>
    </location>
</feature>
<dbReference type="SUPFAM" id="SSF103473">
    <property type="entry name" value="MFS general substrate transporter"/>
    <property type="match status" value="1"/>
</dbReference>
<dbReference type="Proteomes" id="UP000306954">
    <property type="component" value="Unassembled WGS sequence"/>
</dbReference>
<dbReference type="EMBL" id="SPOF01000025">
    <property type="protein sequence ID" value="TIB11278.1"/>
    <property type="molecule type" value="Genomic_DNA"/>
</dbReference>
<dbReference type="InterPro" id="IPR011701">
    <property type="entry name" value="MFS"/>
</dbReference>
<feature type="transmembrane region" description="Helical" evidence="6">
    <location>
        <begin position="242"/>
        <end position="261"/>
    </location>
</feature>
<feature type="compositionally biased region" description="Basic and acidic residues" evidence="5">
    <location>
        <begin position="18"/>
        <end position="41"/>
    </location>
</feature>
<comment type="caution">
    <text evidence="8">The sequence shown here is derived from an EMBL/GenBank/DDBJ whole genome shotgun (WGS) entry which is preliminary data.</text>
</comment>
<proteinExistence type="predicted"/>
<feature type="transmembrane region" description="Helical" evidence="6">
    <location>
        <begin position="105"/>
        <end position="126"/>
    </location>
</feature>
<feature type="compositionally biased region" description="Polar residues" evidence="5">
    <location>
        <begin position="1"/>
        <end position="11"/>
    </location>
</feature>
<evidence type="ECO:0000256" key="5">
    <source>
        <dbReference type="SAM" id="MobiDB-lite"/>
    </source>
</evidence>
<dbReference type="FunFam" id="1.20.1250.20:FF:000082">
    <property type="entry name" value="MFS multidrug transporter, putative"/>
    <property type="match status" value="1"/>
</dbReference>
<evidence type="ECO:0000256" key="6">
    <source>
        <dbReference type="SAM" id="Phobius"/>
    </source>
</evidence>
<dbReference type="OrthoDB" id="6770063at2759"/>
<evidence type="ECO:0000256" key="4">
    <source>
        <dbReference type="ARBA" id="ARBA00023136"/>
    </source>
</evidence>
<feature type="transmembrane region" description="Helical" evidence="6">
    <location>
        <begin position="217"/>
        <end position="236"/>
    </location>
</feature>
<dbReference type="PANTHER" id="PTHR23502:SF74">
    <property type="entry name" value="MAJOR FACILITATOR SUPERFAMILY (MFS) PROFILE DOMAIN-CONTAINING PROTEIN"/>
    <property type="match status" value="1"/>
</dbReference>
<feature type="transmembrane region" description="Helical" evidence="6">
    <location>
        <begin position="191"/>
        <end position="208"/>
    </location>
</feature>
<evidence type="ECO:0000313" key="9">
    <source>
        <dbReference type="Proteomes" id="UP000306954"/>
    </source>
</evidence>
<reference evidence="8 9" key="1">
    <citation type="submission" date="2019-03" db="EMBL/GenBank/DDBJ databases">
        <title>Sequencing 23 genomes of Wallemia ichthyophaga.</title>
        <authorList>
            <person name="Gostincar C."/>
        </authorList>
    </citation>
    <scope>NUCLEOTIDE SEQUENCE [LARGE SCALE GENOMIC DNA]</scope>
    <source>
        <strain evidence="8 9">EXF-8621</strain>
    </source>
</reference>
<feature type="transmembrane region" description="Helical" evidence="6">
    <location>
        <begin position="428"/>
        <end position="446"/>
    </location>
</feature>
<feature type="transmembrane region" description="Helical" evidence="6">
    <location>
        <begin position="485"/>
        <end position="509"/>
    </location>
</feature>
<dbReference type="Gene3D" id="1.20.1250.20">
    <property type="entry name" value="MFS general substrate transporter like domains"/>
    <property type="match status" value="1"/>
</dbReference>
<evidence type="ECO:0000313" key="8">
    <source>
        <dbReference type="EMBL" id="TIB11278.1"/>
    </source>
</evidence>
<evidence type="ECO:0000256" key="3">
    <source>
        <dbReference type="ARBA" id="ARBA00022989"/>
    </source>
</evidence>
<feature type="transmembrane region" description="Helical" evidence="6">
    <location>
        <begin position="396"/>
        <end position="416"/>
    </location>
</feature>
<dbReference type="InterPro" id="IPR036259">
    <property type="entry name" value="MFS_trans_sf"/>
</dbReference>
<feature type="transmembrane region" description="Helical" evidence="6">
    <location>
        <begin position="67"/>
        <end position="85"/>
    </location>
</feature>
<organism evidence="8 9">
    <name type="scientific">Wallemia ichthyophaga</name>
    <dbReference type="NCBI Taxonomy" id="245174"/>
    <lineage>
        <taxon>Eukaryota</taxon>
        <taxon>Fungi</taxon>
        <taxon>Dikarya</taxon>
        <taxon>Basidiomycota</taxon>
        <taxon>Wallemiomycotina</taxon>
        <taxon>Wallemiomycetes</taxon>
        <taxon>Wallemiales</taxon>
        <taxon>Wallemiaceae</taxon>
        <taxon>Wallemia</taxon>
    </lineage>
</organism>
<evidence type="ECO:0000256" key="2">
    <source>
        <dbReference type="ARBA" id="ARBA00022692"/>
    </source>
</evidence>
<dbReference type="GO" id="GO:0022857">
    <property type="term" value="F:transmembrane transporter activity"/>
    <property type="evidence" value="ECO:0007669"/>
    <property type="project" value="InterPro"/>
</dbReference>
<feature type="transmembrane region" description="Helical" evidence="6">
    <location>
        <begin position="353"/>
        <end position="376"/>
    </location>
</feature>
<comment type="subcellular location">
    <subcellularLocation>
        <location evidence="1">Membrane</location>
        <topology evidence="1">Multi-pass membrane protein</topology>
    </subcellularLocation>
</comment>
<evidence type="ECO:0000259" key="7">
    <source>
        <dbReference type="PROSITE" id="PS50850"/>
    </source>
</evidence>
<feature type="domain" description="Major facilitator superfamily (MFS) profile" evidence="7">
    <location>
        <begin position="70"/>
        <end position="515"/>
    </location>
</feature>
<feature type="region of interest" description="Disordered" evidence="5">
    <location>
        <begin position="1"/>
        <end position="41"/>
    </location>
</feature>
<keyword evidence="4 6" id="KW-0472">Membrane</keyword>
<keyword evidence="2 6" id="KW-0812">Transmembrane</keyword>